<dbReference type="Proteomes" id="UP000784880">
    <property type="component" value="Unassembled WGS sequence"/>
</dbReference>
<protein>
    <submittedName>
        <fullName evidence="1">Uncharacterized protein</fullName>
    </submittedName>
</protein>
<gene>
    <name evidence="1" type="ORF">KS419_21600</name>
</gene>
<comment type="caution">
    <text evidence="1">The sequence shown here is derived from an EMBL/GenBank/DDBJ whole genome shotgun (WGS) entry which is preliminary data.</text>
</comment>
<proteinExistence type="predicted"/>
<keyword evidence="2" id="KW-1185">Reference proteome</keyword>
<reference evidence="1 2" key="1">
    <citation type="submission" date="2021-06" db="EMBL/GenBank/DDBJ databases">
        <title>Bacillus sp. RD4P76, an endophyte from a halophyte.</title>
        <authorList>
            <person name="Sun J.-Q."/>
        </authorList>
    </citation>
    <scope>NUCLEOTIDE SEQUENCE [LARGE SCALE GENOMIC DNA]</scope>
    <source>
        <strain evidence="1 2">CGMCC 1.15917</strain>
    </source>
</reference>
<sequence length="94" mass="10894">MGWHVDPHLMSMFRSRIANPACAQRVYHVLRCCSVRDLRTPAGAYGLVDRLAECCEVRVTPETRDYAANWLMKCGVDPAHPGHRRAMWDLVWRR</sequence>
<evidence type="ECO:0000313" key="2">
    <source>
        <dbReference type="Proteomes" id="UP000784880"/>
    </source>
</evidence>
<dbReference type="RefSeq" id="WP_217068830.1">
    <property type="nucleotide sequence ID" value="NZ_JAHQCS010000174.1"/>
</dbReference>
<organism evidence="1 2">
    <name type="scientific">Evansella tamaricis</name>
    <dbReference type="NCBI Taxonomy" id="2069301"/>
    <lineage>
        <taxon>Bacteria</taxon>
        <taxon>Bacillati</taxon>
        <taxon>Bacillota</taxon>
        <taxon>Bacilli</taxon>
        <taxon>Bacillales</taxon>
        <taxon>Bacillaceae</taxon>
        <taxon>Evansella</taxon>
    </lineage>
</organism>
<evidence type="ECO:0000313" key="1">
    <source>
        <dbReference type="EMBL" id="MBU9714340.1"/>
    </source>
</evidence>
<accession>A0ABS6JKY3</accession>
<name>A0ABS6JKY3_9BACI</name>
<dbReference type="EMBL" id="JAHQCS010000174">
    <property type="protein sequence ID" value="MBU9714340.1"/>
    <property type="molecule type" value="Genomic_DNA"/>
</dbReference>